<keyword evidence="1" id="KW-0732">Signal</keyword>
<dbReference type="EMBL" id="JAWNFU010000001">
    <property type="protein sequence ID" value="MDY5153004.1"/>
    <property type="molecule type" value="Genomic_DNA"/>
</dbReference>
<accession>A0A1G7CHT7</accession>
<evidence type="ECO:0000313" key="3">
    <source>
        <dbReference type="EMBL" id="MDY5153004.1"/>
    </source>
</evidence>
<dbReference type="RefSeq" id="WP_074662443.1">
    <property type="nucleotide sequence ID" value="NZ_FNAU01000007.1"/>
</dbReference>
<dbReference type="Proteomes" id="UP001273799">
    <property type="component" value="Unassembled WGS sequence"/>
</dbReference>
<dbReference type="EMBL" id="FNAU01000007">
    <property type="protein sequence ID" value="SDE38300.1"/>
    <property type="molecule type" value="Genomic_DNA"/>
</dbReference>
<dbReference type="Proteomes" id="UP000182744">
    <property type="component" value="Unassembled WGS sequence"/>
</dbReference>
<dbReference type="Pfam" id="PF26366">
    <property type="entry name" value="DUF8094"/>
    <property type="match status" value="1"/>
</dbReference>
<keyword evidence="5" id="KW-1185">Reference proteome</keyword>
<dbReference type="AlphaFoldDB" id="A0A1G7CHT7"/>
<reference evidence="4" key="2">
    <citation type="submission" date="2016-10" db="EMBL/GenBank/DDBJ databases">
        <authorList>
            <person name="de Groot N.N."/>
        </authorList>
    </citation>
    <scope>NUCLEOTIDE SEQUENCE [LARGE SCALE GENOMIC DNA]</scope>
    <source>
        <strain evidence="4">DSM 20639</strain>
    </source>
</reference>
<proteinExistence type="predicted"/>
<gene>
    <name evidence="3" type="ORF">R6G71_02910</name>
    <name evidence="4" type="ORF">SAMN05421878_10799</name>
</gene>
<sequence length="349" mass="36585">MRKIIAVLCAGLLGLTGCSKQAEIPQPQPVVKPERAALSETHFAEVRTSINETLAAADEKLDAKLLATRAYSPFREDREARYRVKSVLKDAYNLPALSSEPQSDKVSAVSRADGFPRYAVVAMQPPADSSLPVVTVYTQPSARENWGVWSSMSIMPGATIPALPAGSQGAEVIAPDDGAGLVASPQQVASAYANLLTFGDSQGLKIAASADSPDTPDTFRAGINTELESLRTAFEGSGEASYSFAPSKVAPMALRDAEGGALTVIPINYTMNIKITKEGAKITLEDQRITAAATGQPGQSIAVDGEMRVNFSAQLAFRIPPEGTENPVISVIAASQPLVTSVENGAPAA</sequence>
<feature type="domain" description="DUF8094" evidence="2">
    <location>
        <begin position="39"/>
        <end position="304"/>
    </location>
</feature>
<evidence type="ECO:0000259" key="2">
    <source>
        <dbReference type="Pfam" id="PF26366"/>
    </source>
</evidence>
<organism evidence="4 5">
    <name type="scientific">Actinobaculum suis</name>
    <dbReference type="NCBI Taxonomy" id="1657"/>
    <lineage>
        <taxon>Bacteria</taxon>
        <taxon>Bacillati</taxon>
        <taxon>Actinomycetota</taxon>
        <taxon>Actinomycetes</taxon>
        <taxon>Actinomycetales</taxon>
        <taxon>Actinomycetaceae</taxon>
        <taxon>Actinobaculum</taxon>
    </lineage>
</organism>
<protein>
    <recommendedName>
        <fullName evidence="2">DUF8094 domain-containing protein</fullName>
    </recommendedName>
</protein>
<evidence type="ECO:0000313" key="5">
    <source>
        <dbReference type="Proteomes" id="UP000182744"/>
    </source>
</evidence>
<dbReference type="InterPro" id="IPR058407">
    <property type="entry name" value="DUF8094"/>
</dbReference>
<reference evidence="5" key="1">
    <citation type="submission" date="2016-10" db="EMBL/GenBank/DDBJ databases">
        <authorList>
            <person name="Varghese N."/>
        </authorList>
    </citation>
    <scope>NUCLEOTIDE SEQUENCE [LARGE SCALE GENOMIC DNA]</scope>
    <source>
        <strain evidence="5">DSM 20639</strain>
    </source>
</reference>
<evidence type="ECO:0000313" key="4">
    <source>
        <dbReference type="EMBL" id="SDE38300.1"/>
    </source>
</evidence>
<reference evidence="3" key="3">
    <citation type="submission" date="2023-10" db="EMBL/GenBank/DDBJ databases">
        <title>Whole Genome based description of the genera Actinobaculum and Actinotignum reveals a complex phylogenetic relationship within the species included in the genus Actinotignum.</title>
        <authorList>
            <person name="Jensen C.S."/>
            <person name="Dargis R."/>
            <person name="Kemp M."/>
            <person name="Christensen J.J."/>
        </authorList>
    </citation>
    <scope>NUCLEOTIDE SEQUENCE</scope>
    <source>
        <strain evidence="3">Actinobaculum_suis_CCUG19206T</strain>
    </source>
</reference>
<name>A0A1G7CHT7_9ACTO</name>
<dbReference type="PROSITE" id="PS51257">
    <property type="entry name" value="PROKAR_LIPOPROTEIN"/>
    <property type="match status" value="1"/>
</dbReference>
<evidence type="ECO:0000256" key="1">
    <source>
        <dbReference type="SAM" id="SignalP"/>
    </source>
</evidence>
<feature type="signal peptide" evidence="1">
    <location>
        <begin position="1"/>
        <end position="22"/>
    </location>
</feature>
<feature type="chain" id="PRO_5039122741" description="DUF8094 domain-containing protein" evidence="1">
    <location>
        <begin position="23"/>
        <end position="349"/>
    </location>
</feature>